<name>A0A0D5NP54_9BACL</name>
<dbReference type="OrthoDB" id="2628986at2"/>
<proteinExistence type="predicted"/>
<evidence type="ECO:0000313" key="1">
    <source>
        <dbReference type="EMBL" id="AJY77104.1"/>
    </source>
</evidence>
<dbReference type="EMBL" id="CP011058">
    <property type="protein sequence ID" value="AJY77104.1"/>
    <property type="molecule type" value="Genomic_DNA"/>
</dbReference>
<reference evidence="1 2" key="1">
    <citation type="journal article" date="2015" name="J. Biotechnol.">
        <title>Complete genome sequence of Paenibacillus beijingensis 7188(T) (=DSM 24997(T)), a novel rhizobacterium from jujube garden soil.</title>
        <authorList>
            <person name="Kwak Y."/>
            <person name="Shin J.H."/>
        </authorList>
    </citation>
    <scope>NUCLEOTIDE SEQUENCE [LARGE SCALE GENOMIC DNA]</scope>
    <source>
        <strain evidence="1 2">DSM 24997</strain>
    </source>
</reference>
<keyword evidence="2" id="KW-1185">Reference proteome</keyword>
<dbReference type="KEGG" id="pbj:VN24_24335"/>
<dbReference type="RefSeq" id="WP_045672529.1">
    <property type="nucleotide sequence ID" value="NZ_CP011058.1"/>
</dbReference>
<dbReference type="AlphaFoldDB" id="A0A0D5NP54"/>
<sequence>MSLTLVCECGNNVHFFETGETEEYNVALLEAEDDDVVQVALRVDGMLLRCRFCQRGYKILPTL</sequence>
<gene>
    <name evidence="1" type="ORF">VN24_24335</name>
</gene>
<reference evidence="2" key="2">
    <citation type="submission" date="2015-03" db="EMBL/GenBank/DDBJ databases">
        <title>Genome sequence of Paenibacillus beijingensis strain DSM 24997T.</title>
        <authorList>
            <person name="Kwak Y."/>
            <person name="Shin J.-H."/>
        </authorList>
    </citation>
    <scope>NUCLEOTIDE SEQUENCE [LARGE SCALE GENOMIC DNA]</scope>
    <source>
        <strain evidence="2">DSM 24997</strain>
    </source>
</reference>
<dbReference type="PATRIC" id="fig|1126833.4.peg.5353"/>
<dbReference type="Proteomes" id="UP000032633">
    <property type="component" value="Chromosome"/>
</dbReference>
<dbReference type="HOGENOM" id="CLU_2899979_0_0_9"/>
<accession>A0A0D5NP54</accession>
<organism evidence="1 2">
    <name type="scientific">Paenibacillus beijingensis</name>
    <dbReference type="NCBI Taxonomy" id="1126833"/>
    <lineage>
        <taxon>Bacteria</taxon>
        <taxon>Bacillati</taxon>
        <taxon>Bacillota</taxon>
        <taxon>Bacilli</taxon>
        <taxon>Bacillales</taxon>
        <taxon>Paenibacillaceae</taxon>
        <taxon>Paenibacillus</taxon>
    </lineage>
</organism>
<evidence type="ECO:0000313" key="2">
    <source>
        <dbReference type="Proteomes" id="UP000032633"/>
    </source>
</evidence>
<protein>
    <submittedName>
        <fullName evidence="1">Uncharacterized protein</fullName>
    </submittedName>
</protein>